<feature type="transmembrane region" description="Helical" evidence="9">
    <location>
        <begin position="349"/>
        <end position="369"/>
    </location>
</feature>
<protein>
    <submittedName>
        <fullName evidence="10">Glycosyltransferase 87 family protein</fullName>
    </submittedName>
</protein>
<evidence type="ECO:0000256" key="2">
    <source>
        <dbReference type="ARBA" id="ARBA00022475"/>
    </source>
</evidence>
<accession>A0ABW1P8Q6</accession>
<dbReference type="EMBL" id="JBHSQO010000023">
    <property type="protein sequence ID" value="MFC6091926.1"/>
    <property type="molecule type" value="Genomic_DNA"/>
</dbReference>
<comment type="subcellular location">
    <subcellularLocation>
        <location evidence="1">Cell membrane</location>
        <topology evidence="1">Multi-pass membrane protein</topology>
    </subcellularLocation>
</comment>
<evidence type="ECO:0000256" key="6">
    <source>
        <dbReference type="ARBA" id="ARBA00023136"/>
    </source>
</evidence>
<gene>
    <name evidence="10" type="ORF">ACFP3R_21875</name>
</gene>
<feature type="transmembrane region" description="Helical" evidence="9">
    <location>
        <begin position="112"/>
        <end position="135"/>
    </location>
</feature>
<feature type="transmembrane region" description="Helical" evidence="9">
    <location>
        <begin position="142"/>
        <end position="175"/>
    </location>
</feature>
<evidence type="ECO:0000256" key="3">
    <source>
        <dbReference type="ARBA" id="ARBA00022679"/>
    </source>
</evidence>
<feature type="compositionally biased region" description="Low complexity" evidence="8">
    <location>
        <begin position="458"/>
        <end position="474"/>
    </location>
</feature>
<dbReference type="Proteomes" id="UP001596220">
    <property type="component" value="Unassembled WGS sequence"/>
</dbReference>
<sequence>MSGPADPRAAVPAPAGTRARVLTWSAVTVTAFALALVAQAVYTSDPHWGIRYMADLWVYVASGQAVRDGVSLYDVVIMSPLYGPMPYLYPPLTAVVLFVPLTFLPFGAAGLVWNTATLIALGAVVWISLGIAGVLRTRTRTVLTVVGLVLVFCLLPTRIHLIFGQINAFLVLLVLLDFRRGAGRWRGIGIGVAAALKVTPMIFIVYLLITGQWRAARTAVLAFLGTVAIGFAVAPRDSLEYWGGLVFESSRAGAVYATPNQSLASAMARVFRSEVFATWWLVVLAVVGVLGLAVARHVHHRGSDFLGFCAAVLTGLLVSPVSWEHHWVYVVPLLVWLAVRAHQRRSAGLAAVTVLLSAVFTLRVFWWVGVQEFPPEPMDLNPWQQLASSMMPVAALLLLLLGPLWARHEFRSRPAGAGAGAVAQAQAPTRAPAPASPAVPAPAATPAPASAPDPAATPPATSTTPVVPEPTRSG</sequence>
<dbReference type="RefSeq" id="WP_380638226.1">
    <property type="nucleotide sequence ID" value="NZ_JBHSQO010000023.1"/>
</dbReference>
<feature type="transmembrane region" description="Helical" evidence="9">
    <location>
        <begin position="21"/>
        <end position="42"/>
    </location>
</feature>
<keyword evidence="11" id="KW-1185">Reference proteome</keyword>
<keyword evidence="2" id="KW-1003">Cell membrane</keyword>
<feature type="transmembrane region" description="Helical" evidence="9">
    <location>
        <begin position="277"/>
        <end position="295"/>
    </location>
</feature>
<comment type="similarity">
    <text evidence="7">Belongs to the glycosyltransferase 87 family.</text>
</comment>
<feature type="transmembrane region" description="Helical" evidence="9">
    <location>
        <begin position="216"/>
        <end position="234"/>
    </location>
</feature>
<organism evidence="10 11">
    <name type="scientific">Saccharothrix lopnurensis</name>
    <dbReference type="NCBI Taxonomy" id="1670621"/>
    <lineage>
        <taxon>Bacteria</taxon>
        <taxon>Bacillati</taxon>
        <taxon>Actinomycetota</taxon>
        <taxon>Actinomycetes</taxon>
        <taxon>Pseudonocardiales</taxon>
        <taxon>Pseudonocardiaceae</taxon>
        <taxon>Saccharothrix</taxon>
    </lineage>
</organism>
<keyword evidence="6 9" id="KW-0472">Membrane</keyword>
<evidence type="ECO:0000256" key="8">
    <source>
        <dbReference type="SAM" id="MobiDB-lite"/>
    </source>
</evidence>
<dbReference type="InterPro" id="IPR018584">
    <property type="entry name" value="GT87"/>
</dbReference>
<proteinExistence type="inferred from homology"/>
<name>A0ABW1P8Q6_9PSEU</name>
<feature type="compositionally biased region" description="Pro residues" evidence="8">
    <location>
        <begin position="434"/>
        <end position="457"/>
    </location>
</feature>
<evidence type="ECO:0000256" key="1">
    <source>
        <dbReference type="ARBA" id="ARBA00004651"/>
    </source>
</evidence>
<evidence type="ECO:0000256" key="7">
    <source>
        <dbReference type="ARBA" id="ARBA00024033"/>
    </source>
</evidence>
<feature type="transmembrane region" description="Helical" evidence="9">
    <location>
        <begin position="389"/>
        <end position="406"/>
    </location>
</feature>
<evidence type="ECO:0000256" key="4">
    <source>
        <dbReference type="ARBA" id="ARBA00022692"/>
    </source>
</evidence>
<evidence type="ECO:0000256" key="5">
    <source>
        <dbReference type="ARBA" id="ARBA00022989"/>
    </source>
</evidence>
<keyword evidence="3" id="KW-0808">Transferase</keyword>
<feature type="transmembrane region" description="Helical" evidence="9">
    <location>
        <begin position="187"/>
        <end position="209"/>
    </location>
</feature>
<evidence type="ECO:0000256" key="9">
    <source>
        <dbReference type="SAM" id="Phobius"/>
    </source>
</evidence>
<reference evidence="11" key="1">
    <citation type="journal article" date="2019" name="Int. J. Syst. Evol. Microbiol.">
        <title>The Global Catalogue of Microorganisms (GCM) 10K type strain sequencing project: providing services to taxonomists for standard genome sequencing and annotation.</title>
        <authorList>
            <consortium name="The Broad Institute Genomics Platform"/>
            <consortium name="The Broad Institute Genome Sequencing Center for Infectious Disease"/>
            <person name="Wu L."/>
            <person name="Ma J."/>
        </authorList>
    </citation>
    <scope>NUCLEOTIDE SEQUENCE [LARGE SCALE GENOMIC DNA]</scope>
    <source>
        <strain evidence="11">CGMCC 4.7246</strain>
    </source>
</reference>
<feature type="transmembrane region" description="Helical" evidence="9">
    <location>
        <begin position="87"/>
        <end position="106"/>
    </location>
</feature>
<dbReference type="Pfam" id="PF09594">
    <property type="entry name" value="GT87"/>
    <property type="match status" value="1"/>
</dbReference>
<evidence type="ECO:0000313" key="11">
    <source>
        <dbReference type="Proteomes" id="UP001596220"/>
    </source>
</evidence>
<evidence type="ECO:0000313" key="10">
    <source>
        <dbReference type="EMBL" id="MFC6091926.1"/>
    </source>
</evidence>
<keyword evidence="5 9" id="KW-1133">Transmembrane helix</keyword>
<comment type="caution">
    <text evidence="10">The sequence shown here is derived from an EMBL/GenBank/DDBJ whole genome shotgun (WGS) entry which is preliminary data.</text>
</comment>
<feature type="region of interest" description="Disordered" evidence="8">
    <location>
        <begin position="421"/>
        <end position="474"/>
    </location>
</feature>
<feature type="compositionally biased region" description="Low complexity" evidence="8">
    <location>
        <begin position="421"/>
        <end position="433"/>
    </location>
</feature>
<keyword evidence="4 9" id="KW-0812">Transmembrane</keyword>
<feature type="transmembrane region" description="Helical" evidence="9">
    <location>
        <begin position="326"/>
        <end position="342"/>
    </location>
</feature>